<keyword evidence="4" id="KW-1185">Reference proteome</keyword>
<dbReference type="InterPro" id="IPR037401">
    <property type="entry name" value="SnoaL-like"/>
</dbReference>
<accession>A0ABP7K2G8</accession>
<proteinExistence type="predicted"/>
<protein>
    <submittedName>
        <fullName evidence="3">Nuclear transport factor 2 family protein</fullName>
    </submittedName>
</protein>
<dbReference type="SUPFAM" id="SSF54427">
    <property type="entry name" value="NTF2-like"/>
    <property type="match status" value="1"/>
</dbReference>
<organism evidence="3 4">
    <name type="scientific">Streptomyces lannensis</name>
    <dbReference type="NCBI Taxonomy" id="766498"/>
    <lineage>
        <taxon>Bacteria</taxon>
        <taxon>Bacillati</taxon>
        <taxon>Actinomycetota</taxon>
        <taxon>Actinomycetes</taxon>
        <taxon>Kitasatosporales</taxon>
        <taxon>Streptomycetaceae</taxon>
        <taxon>Streptomyces</taxon>
    </lineage>
</organism>
<gene>
    <name evidence="3" type="ORF">GCM10022207_29180</name>
</gene>
<dbReference type="Gene3D" id="3.10.450.50">
    <property type="match status" value="1"/>
</dbReference>
<dbReference type="InterPro" id="IPR032710">
    <property type="entry name" value="NTF2-like_dom_sf"/>
</dbReference>
<dbReference type="EMBL" id="BAAAZA010000007">
    <property type="protein sequence ID" value="GAA3863377.1"/>
    <property type="molecule type" value="Genomic_DNA"/>
</dbReference>
<dbReference type="Proteomes" id="UP001501563">
    <property type="component" value="Unassembled WGS sequence"/>
</dbReference>
<sequence>MVDTAPSPLRTSAPAKTSFPRHEARDSDMAGHERLVQRLFTVIDEEHWDALPQLFTESVRYERPGYPPICGISALTTFYRNERVVAHGRHEIHGCLSGGEQACCWGQFSGLSRSGDSLVERFADWYWITDGLISERRTFFYRPAI</sequence>
<comment type="caution">
    <text evidence="3">The sequence shown here is derived from an EMBL/GenBank/DDBJ whole genome shotgun (WGS) entry which is preliminary data.</text>
</comment>
<feature type="region of interest" description="Disordered" evidence="1">
    <location>
        <begin position="1"/>
        <end position="28"/>
    </location>
</feature>
<evidence type="ECO:0000256" key="1">
    <source>
        <dbReference type="SAM" id="MobiDB-lite"/>
    </source>
</evidence>
<feature type="domain" description="SnoaL-like" evidence="2">
    <location>
        <begin position="36"/>
        <end position="135"/>
    </location>
</feature>
<reference evidence="4" key="1">
    <citation type="journal article" date="2019" name="Int. J. Syst. Evol. Microbiol.">
        <title>The Global Catalogue of Microorganisms (GCM) 10K type strain sequencing project: providing services to taxonomists for standard genome sequencing and annotation.</title>
        <authorList>
            <consortium name="The Broad Institute Genomics Platform"/>
            <consortium name="The Broad Institute Genome Sequencing Center for Infectious Disease"/>
            <person name="Wu L."/>
            <person name="Ma J."/>
        </authorList>
    </citation>
    <scope>NUCLEOTIDE SEQUENCE [LARGE SCALE GENOMIC DNA]</scope>
    <source>
        <strain evidence="4">JCM 16578</strain>
    </source>
</reference>
<evidence type="ECO:0000313" key="4">
    <source>
        <dbReference type="Proteomes" id="UP001501563"/>
    </source>
</evidence>
<dbReference type="Pfam" id="PF12680">
    <property type="entry name" value="SnoaL_2"/>
    <property type="match status" value="1"/>
</dbReference>
<evidence type="ECO:0000313" key="3">
    <source>
        <dbReference type="EMBL" id="GAA3863377.1"/>
    </source>
</evidence>
<evidence type="ECO:0000259" key="2">
    <source>
        <dbReference type="Pfam" id="PF12680"/>
    </source>
</evidence>
<name>A0ABP7K2G8_9ACTN</name>